<dbReference type="RefSeq" id="WP_010419164.1">
    <property type="nucleotide sequence ID" value="NZ_MCRM02000010.1"/>
</dbReference>
<dbReference type="Proteomes" id="UP000094669">
    <property type="component" value="Unassembled WGS sequence"/>
</dbReference>
<gene>
    <name evidence="1" type="ORF">BES34_011180</name>
</gene>
<keyword evidence="2" id="KW-1185">Reference proteome</keyword>
<protein>
    <recommendedName>
        <fullName evidence="3">Lipoprotein</fullName>
    </recommendedName>
</protein>
<reference evidence="1" key="1">
    <citation type="submission" date="2018-01" db="EMBL/GenBank/DDBJ databases">
        <title>Genomic characterization of Leptospira inadai serogroup Lyme isolated from captured rat in Brazil and comparative analysis with human reference strain.</title>
        <authorList>
            <person name="Moreno L.Z."/>
            <person name="Loureiro A.P."/>
            <person name="Miraglia F."/>
            <person name="Kremer F.S."/>
            <person name="Eslabao M.R."/>
            <person name="Dellagostin O.A."/>
            <person name="Lilenbaum W."/>
            <person name="Moreno A.M."/>
        </authorList>
    </citation>
    <scope>NUCLEOTIDE SEQUENCE [LARGE SCALE GENOMIC DNA]</scope>
    <source>
        <strain evidence="1">M34/99</strain>
    </source>
</reference>
<comment type="caution">
    <text evidence="1">The sequence shown here is derived from an EMBL/GenBank/DDBJ whole genome shotgun (WGS) entry which is preliminary data.</text>
</comment>
<name>A0ABX4YHT9_9LEPT</name>
<evidence type="ECO:0000313" key="2">
    <source>
        <dbReference type="Proteomes" id="UP000094669"/>
    </source>
</evidence>
<sequence>MGTNKKITRSVQSFTLIALVCFGTCATPEIEEIAFPLRGKLSFVSSKSKEGAKFLDEIKKMEDAGSSYSGDFEIRIQNFVPKKDIFSLNGKIYYDKPSGKMQIELTDRLFGISVSKVYTDGELIRIKTATQDKIHEQPMDDIIIADPNGGKQTVVPFPVIYHLLSNRNVRLFQPDRTLVHPKEGIILVRKSGEEWTYYVTEKGIATVEWNSSRKNVKALTSVQGAVEFPPKVTLTRIVSREDGSDQNRIEIKMKRIGRTENIASSSFGF</sequence>
<evidence type="ECO:0000313" key="1">
    <source>
        <dbReference type="EMBL" id="PNV74832.1"/>
    </source>
</evidence>
<evidence type="ECO:0008006" key="3">
    <source>
        <dbReference type="Google" id="ProtNLM"/>
    </source>
</evidence>
<dbReference type="EMBL" id="MCRM02000010">
    <property type="protein sequence ID" value="PNV74832.1"/>
    <property type="molecule type" value="Genomic_DNA"/>
</dbReference>
<organism evidence="1 2">
    <name type="scientific">Leptospira inadai serovar Lyme</name>
    <dbReference type="NCBI Taxonomy" id="293084"/>
    <lineage>
        <taxon>Bacteria</taxon>
        <taxon>Pseudomonadati</taxon>
        <taxon>Spirochaetota</taxon>
        <taxon>Spirochaetia</taxon>
        <taxon>Leptospirales</taxon>
        <taxon>Leptospiraceae</taxon>
        <taxon>Leptospira</taxon>
    </lineage>
</organism>
<proteinExistence type="predicted"/>
<accession>A0ABX4YHT9</accession>